<dbReference type="NCBIfam" id="TIGR02595">
    <property type="entry name" value="PEP_CTERM"/>
    <property type="match status" value="1"/>
</dbReference>
<accession>A0ABN8X1S2</accession>
<dbReference type="EMBL" id="OX458333">
    <property type="protein sequence ID" value="CAI8778336.1"/>
    <property type="molecule type" value="Genomic_DNA"/>
</dbReference>
<feature type="domain" description="Ice-binding protein C-terminal" evidence="2">
    <location>
        <begin position="169"/>
        <end position="191"/>
    </location>
</feature>
<dbReference type="Pfam" id="PF07589">
    <property type="entry name" value="PEP-CTERM"/>
    <property type="match status" value="1"/>
</dbReference>
<evidence type="ECO:0000313" key="4">
    <source>
        <dbReference type="Proteomes" id="UP001162030"/>
    </source>
</evidence>
<reference evidence="3 4" key="1">
    <citation type="submission" date="2023-03" db="EMBL/GenBank/DDBJ databases">
        <authorList>
            <person name="Pearce D."/>
        </authorList>
    </citation>
    <scope>NUCLEOTIDE SEQUENCE [LARGE SCALE GENOMIC DNA]</scope>
    <source>
        <strain evidence="3">Msz</strain>
    </source>
</reference>
<sequence length="204" mass="22099">MNKTQEKEQLQQAPLPLAQPASATRRRNRLTRNLAVAAFLAVLLPLTRAEAIPIVMNFTVPGPVTGTIVWDAASPTSPIDSLISIDLSIDGHDFTLDEVDFVNLGEFGLIGGRVTGVNTISPGTNDFWIMWDVQHLTPFEFAYTSPTLDVVSVVTKSRFDQFSVTAQQAVPEPATLTLLAAGLAVGRLARRQPVYASAPRYKPG</sequence>
<dbReference type="Proteomes" id="UP001162030">
    <property type="component" value="Chromosome"/>
</dbReference>
<feature type="region of interest" description="Disordered" evidence="1">
    <location>
        <begin position="1"/>
        <end position="23"/>
    </location>
</feature>
<protein>
    <recommendedName>
        <fullName evidence="2">Ice-binding protein C-terminal domain-containing protein</fullName>
    </recommendedName>
</protein>
<dbReference type="InterPro" id="IPR013424">
    <property type="entry name" value="Ice-binding_C"/>
</dbReference>
<proteinExistence type="predicted"/>
<evidence type="ECO:0000313" key="3">
    <source>
        <dbReference type="EMBL" id="CAI8778336.1"/>
    </source>
</evidence>
<name>A0ABN8X1S2_9GAMM</name>
<dbReference type="RefSeq" id="WP_317963746.1">
    <property type="nucleotide sequence ID" value="NZ_OX458333.1"/>
</dbReference>
<evidence type="ECO:0000256" key="1">
    <source>
        <dbReference type="SAM" id="MobiDB-lite"/>
    </source>
</evidence>
<keyword evidence="4" id="KW-1185">Reference proteome</keyword>
<gene>
    <name evidence="3" type="ORF">MSZNOR_1169</name>
</gene>
<evidence type="ECO:0000259" key="2">
    <source>
        <dbReference type="Pfam" id="PF07589"/>
    </source>
</evidence>
<organism evidence="3 4">
    <name type="scientific">Methylocaldum szegediense</name>
    <dbReference type="NCBI Taxonomy" id="73780"/>
    <lineage>
        <taxon>Bacteria</taxon>
        <taxon>Pseudomonadati</taxon>
        <taxon>Pseudomonadota</taxon>
        <taxon>Gammaproteobacteria</taxon>
        <taxon>Methylococcales</taxon>
        <taxon>Methylococcaceae</taxon>
        <taxon>Methylocaldum</taxon>
    </lineage>
</organism>
<feature type="compositionally biased region" description="Low complexity" evidence="1">
    <location>
        <begin position="10"/>
        <end position="23"/>
    </location>
</feature>